<dbReference type="Gene3D" id="1.25.40.420">
    <property type="match status" value="1"/>
</dbReference>
<dbReference type="PROSITE" id="PS50144">
    <property type="entry name" value="MATH"/>
    <property type="match status" value="1"/>
</dbReference>
<comment type="similarity">
    <text evidence="2">Belongs to the Tdpoz family.</text>
</comment>
<dbReference type="PANTHER" id="PTHR26379:SF364">
    <property type="entry name" value="MATH DOMAIN-CONTAINING PROTEIN"/>
    <property type="match status" value="1"/>
</dbReference>
<accession>N1R2I6</accession>
<name>N1R2I6_AEGTA</name>
<evidence type="ECO:0000256" key="1">
    <source>
        <dbReference type="ARBA" id="ARBA00004906"/>
    </source>
</evidence>
<dbReference type="InterPro" id="IPR002083">
    <property type="entry name" value="MATH/TRAF_dom"/>
</dbReference>
<dbReference type="Pfam" id="PF24570">
    <property type="entry name" value="BACK_BPM_SPOP"/>
    <property type="match status" value="1"/>
</dbReference>
<dbReference type="InterPro" id="IPR000210">
    <property type="entry name" value="BTB/POZ_dom"/>
</dbReference>
<dbReference type="CDD" id="cd00121">
    <property type="entry name" value="MATH"/>
    <property type="match status" value="1"/>
</dbReference>
<dbReference type="SUPFAM" id="SSF49599">
    <property type="entry name" value="TRAF domain-like"/>
    <property type="match status" value="1"/>
</dbReference>
<evidence type="ECO:0000256" key="2">
    <source>
        <dbReference type="ARBA" id="ARBA00010846"/>
    </source>
</evidence>
<sequence length="346" mass="38417">MSPGSRASIMPDDASGHHLLTIHRYYRTKGIPTGQCARSLPFIIGGYRWCIDYYPNGVCREVADYISLCLVLDEDVVAPVMAQHGMRLAGSPAEEERAVPQVSTQAERFLSWTALSFTMFIRRQELESSKYLRNDLFTIRCDITILNYIRGVPPFIPEPPCDLRQEFAKLLETEMGADVVFEVGGETVAAHRCVLAVRSAVFAAELFGPLKEGNAATTGVVVRVDDMEAEVFKALLRYVYTGKLPEMCKEDEDVTCQHLLVAADRYGIGRLKLICEARLCHYINVDSLAIILALAEQHHCQGLKKACFYFLAAPGNLTAVMATDGFQHLATSCPSIMLEIMAFLAH</sequence>
<dbReference type="InterPro" id="IPR011333">
    <property type="entry name" value="SKP1/BTB/POZ_sf"/>
</dbReference>
<dbReference type="Pfam" id="PF22486">
    <property type="entry name" value="MATH_2"/>
    <property type="match status" value="1"/>
</dbReference>
<dbReference type="PANTHER" id="PTHR26379">
    <property type="entry name" value="BTB/POZ AND MATH DOMAIN-CONTAINING PROTEIN 1"/>
    <property type="match status" value="1"/>
</dbReference>
<dbReference type="Pfam" id="PF00651">
    <property type="entry name" value="BTB"/>
    <property type="match status" value="1"/>
</dbReference>
<dbReference type="InterPro" id="IPR045005">
    <property type="entry name" value="BPM1-6"/>
</dbReference>
<comment type="pathway">
    <text evidence="1">Protein modification; protein ubiquitination.</text>
</comment>
<proteinExistence type="inferred from homology"/>
<dbReference type="Gene3D" id="3.30.710.10">
    <property type="entry name" value="Potassium Channel Kv1.1, Chain A"/>
    <property type="match status" value="1"/>
</dbReference>
<reference evidence="3" key="1">
    <citation type="submission" date="2015-06" db="UniProtKB">
        <authorList>
            <consortium name="EnsemblPlants"/>
        </authorList>
    </citation>
    <scope>IDENTIFICATION</scope>
</reference>
<dbReference type="EnsemblPlants" id="EMT19736">
    <property type="protein sequence ID" value="EMT19736"/>
    <property type="gene ID" value="F775_13952"/>
</dbReference>
<dbReference type="InterPro" id="IPR056423">
    <property type="entry name" value="BACK_BPM_SPOP"/>
</dbReference>
<dbReference type="Gene3D" id="2.60.210.10">
    <property type="entry name" value="Apoptosis, Tumor Necrosis Factor Receptor Associated Protein 2, Chain A"/>
    <property type="match status" value="1"/>
</dbReference>
<dbReference type="GO" id="GO:0016567">
    <property type="term" value="P:protein ubiquitination"/>
    <property type="evidence" value="ECO:0007669"/>
    <property type="project" value="InterPro"/>
</dbReference>
<dbReference type="AlphaFoldDB" id="N1R2I6"/>
<organism evidence="3">
    <name type="scientific">Aegilops tauschii</name>
    <name type="common">Tausch's goatgrass</name>
    <name type="synonym">Aegilops squarrosa</name>
    <dbReference type="NCBI Taxonomy" id="37682"/>
    <lineage>
        <taxon>Eukaryota</taxon>
        <taxon>Viridiplantae</taxon>
        <taxon>Streptophyta</taxon>
        <taxon>Embryophyta</taxon>
        <taxon>Tracheophyta</taxon>
        <taxon>Spermatophyta</taxon>
        <taxon>Magnoliopsida</taxon>
        <taxon>Liliopsida</taxon>
        <taxon>Poales</taxon>
        <taxon>Poaceae</taxon>
        <taxon>BOP clade</taxon>
        <taxon>Pooideae</taxon>
        <taxon>Triticodae</taxon>
        <taxon>Triticeae</taxon>
        <taxon>Triticinae</taxon>
        <taxon>Aegilops</taxon>
    </lineage>
</organism>
<dbReference type="SUPFAM" id="SSF54695">
    <property type="entry name" value="POZ domain"/>
    <property type="match status" value="1"/>
</dbReference>
<dbReference type="SMART" id="SM00225">
    <property type="entry name" value="BTB"/>
    <property type="match status" value="1"/>
</dbReference>
<protein>
    <submittedName>
        <fullName evidence="3">Protein roadkill</fullName>
    </submittedName>
</protein>
<dbReference type="PROSITE" id="PS50097">
    <property type="entry name" value="BTB"/>
    <property type="match status" value="1"/>
</dbReference>
<evidence type="ECO:0000313" key="3">
    <source>
        <dbReference type="EnsemblPlants" id="EMT19736"/>
    </source>
</evidence>
<dbReference type="InterPro" id="IPR008974">
    <property type="entry name" value="TRAF-like"/>
</dbReference>
<dbReference type="OMA" id="CEYINVN"/>